<evidence type="ECO:0000313" key="17">
    <source>
        <dbReference type="EnsemblPlants" id="PNT68238"/>
    </source>
</evidence>
<protein>
    <recommendedName>
        <fullName evidence="14">Germin-like protein</fullName>
    </recommendedName>
</protein>
<feature type="binding site" evidence="11">
    <location>
        <position position="159"/>
    </location>
    <ligand>
        <name>oxalate</name>
        <dbReference type="ChEBI" id="CHEBI:30623"/>
    </ligand>
</feature>
<comment type="subunit">
    <text evidence="4">Oligomer (believed to be a pentamer but probably hexamer).</text>
</comment>
<keyword evidence="7 11" id="KW-0479">Metal-binding</keyword>
<feature type="domain" description="Cupin type-1" evidence="15">
    <location>
        <begin position="109"/>
        <end position="256"/>
    </location>
</feature>
<comment type="similarity">
    <text evidence="3 14">Belongs to the germin family.</text>
</comment>
<organism evidence="16">
    <name type="scientific">Brachypodium distachyon</name>
    <name type="common">Purple false brome</name>
    <name type="synonym">Trachynia distachya</name>
    <dbReference type="NCBI Taxonomy" id="15368"/>
    <lineage>
        <taxon>Eukaryota</taxon>
        <taxon>Viridiplantae</taxon>
        <taxon>Streptophyta</taxon>
        <taxon>Embryophyta</taxon>
        <taxon>Tracheophyta</taxon>
        <taxon>Spermatophyta</taxon>
        <taxon>Magnoliopsida</taxon>
        <taxon>Liliopsida</taxon>
        <taxon>Poales</taxon>
        <taxon>Poaceae</taxon>
        <taxon>BOP clade</taxon>
        <taxon>Pooideae</taxon>
        <taxon>Stipodae</taxon>
        <taxon>Brachypodieae</taxon>
        <taxon>Brachypodium</taxon>
    </lineage>
</organism>
<dbReference type="InParanoid" id="A0A2K2D1T6"/>
<keyword evidence="6 14" id="KW-0964">Secreted</keyword>
<feature type="disulfide bond" evidence="13">
    <location>
        <begin position="80"/>
        <end position="95"/>
    </location>
</feature>
<keyword evidence="10 11" id="KW-0464">Manganese</keyword>
<sequence>MARQILSQSYVRPAPLGPLLLYKHPNGTAHLPSSSSKHLLSTQLPAAQATVAMARTMLLPVLLSFLILPFSALALTQDFCVADLSCSDTPAGYPCKAAGSVSSGDFYYHGLAAAGNTTNLIKAAVTPAFVGQFPGVNGLGISGARLDIAVGGVVPLHTHPAASELLFVVEGTVLAGFITSSSNTVYTKTLYKGDIMVFPQGLLHYQYNGGASAAVALVAFSGPNPGLQITDYALFANNLPSAVVETVTFLDDAQVKKLKAVLGGSG</sequence>
<dbReference type="ExpressionAtlas" id="A0A2K2D1T6">
    <property type="expression patterns" value="baseline and differential"/>
</dbReference>
<evidence type="ECO:0000256" key="3">
    <source>
        <dbReference type="ARBA" id="ARBA00007456"/>
    </source>
</evidence>
<dbReference type="GO" id="GO:0030145">
    <property type="term" value="F:manganese ion binding"/>
    <property type="evidence" value="ECO:0007669"/>
    <property type="project" value="UniProtKB-UniRule"/>
</dbReference>
<dbReference type="EMBL" id="CM000882">
    <property type="protein sequence ID" value="PNT68238.1"/>
    <property type="molecule type" value="Genomic_DNA"/>
</dbReference>
<evidence type="ECO:0000256" key="12">
    <source>
        <dbReference type="PIRSR" id="PIRSR601929-2"/>
    </source>
</evidence>
<comment type="function">
    <text evidence="1">May play a role in plant defense. Probably has no oxalate oxidase activity even if the active site is conserved.</text>
</comment>
<evidence type="ECO:0000256" key="2">
    <source>
        <dbReference type="ARBA" id="ARBA00004271"/>
    </source>
</evidence>
<evidence type="ECO:0000313" key="18">
    <source>
        <dbReference type="Proteomes" id="UP000008810"/>
    </source>
</evidence>
<dbReference type="SMART" id="SM00835">
    <property type="entry name" value="Cupin_1"/>
    <property type="match status" value="1"/>
</dbReference>
<dbReference type="SUPFAM" id="SSF51182">
    <property type="entry name" value="RmlC-like cupins"/>
    <property type="match status" value="1"/>
</dbReference>
<proteinExistence type="inferred from homology"/>
<reference evidence="16" key="2">
    <citation type="submission" date="2017-06" db="EMBL/GenBank/DDBJ databases">
        <title>WGS assembly of Brachypodium distachyon.</title>
        <authorList>
            <consortium name="The International Brachypodium Initiative"/>
            <person name="Lucas S."/>
            <person name="Harmon-Smith M."/>
            <person name="Lail K."/>
            <person name="Tice H."/>
            <person name="Grimwood J."/>
            <person name="Bruce D."/>
            <person name="Barry K."/>
            <person name="Shu S."/>
            <person name="Lindquist E."/>
            <person name="Wang M."/>
            <person name="Pitluck S."/>
            <person name="Vogel J.P."/>
            <person name="Garvin D.F."/>
            <person name="Mockler T.C."/>
            <person name="Schmutz J."/>
            <person name="Rokhsar D."/>
            <person name="Bevan M.W."/>
        </authorList>
    </citation>
    <scope>NUCLEOTIDE SEQUENCE</scope>
    <source>
        <strain evidence="16">Bd21</strain>
    </source>
</reference>
<keyword evidence="8" id="KW-0732">Signal</keyword>
<evidence type="ECO:0000256" key="10">
    <source>
        <dbReference type="ARBA" id="ARBA00023211"/>
    </source>
</evidence>
<evidence type="ECO:0000256" key="1">
    <source>
        <dbReference type="ARBA" id="ARBA00003629"/>
    </source>
</evidence>
<evidence type="ECO:0000256" key="4">
    <source>
        <dbReference type="ARBA" id="ARBA00011268"/>
    </source>
</evidence>
<evidence type="ECO:0000256" key="9">
    <source>
        <dbReference type="ARBA" id="ARBA00023157"/>
    </source>
</evidence>
<keyword evidence="9 13" id="KW-1015">Disulfide bond</keyword>
<evidence type="ECO:0000256" key="7">
    <source>
        <dbReference type="ARBA" id="ARBA00022723"/>
    </source>
</evidence>
<dbReference type="GO" id="GO:0048046">
    <property type="term" value="C:apoplast"/>
    <property type="evidence" value="ECO:0007669"/>
    <property type="project" value="UniProtKB-SubCell"/>
</dbReference>
<dbReference type="InterPro" id="IPR014710">
    <property type="entry name" value="RmlC-like_jellyroll"/>
</dbReference>
<dbReference type="GO" id="GO:0031012">
    <property type="term" value="C:extracellular matrix"/>
    <property type="evidence" value="ECO:0000318"/>
    <property type="project" value="GO_Central"/>
</dbReference>
<dbReference type="InterPro" id="IPR006045">
    <property type="entry name" value="Cupin_1"/>
</dbReference>
<dbReference type="AlphaFoldDB" id="A0A2K2D1T6"/>
<dbReference type="Proteomes" id="UP000008810">
    <property type="component" value="Chromosome 3"/>
</dbReference>
<dbReference type="OrthoDB" id="1921208at2759"/>
<dbReference type="Pfam" id="PF00190">
    <property type="entry name" value="Cupin_1"/>
    <property type="match status" value="1"/>
</dbReference>
<evidence type="ECO:0000256" key="13">
    <source>
        <dbReference type="PIRSR" id="PIRSR601929-3"/>
    </source>
</evidence>
<dbReference type="PRINTS" id="PR00325">
    <property type="entry name" value="GERMIN"/>
</dbReference>
<reference evidence="17" key="3">
    <citation type="submission" date="2018-08" db="UniProtKB">
        <authorList>
            <consortium name="EnsemblPlants"/>
        </authorList>
    </citation>
    <scope>IDENTIFICATION</scope>
    <source>
        <strain evidence="17">cv. Bd21</strain>
    </source>
</reference>
<dbReference type="InterPro" id="IPR001929">
    <property type="entry name" value="Germin"/>
</dbReference>
<dbReference type="PANTHER" id="PTHR31238">
    <property type="entry name" value="GERMIN-LIKE PROTEIN SUBFAMILY 3 MEMBER 3"/>
    <property type="match status" value="1"/>
</dbReference>
<name>A0A2K2D1T6_BRADI</name>
<evidence type="ECO:0000256" key="5">
    <source>
        <dbReference type="ARBA" id="ARBA00022523"/>
    </source>
</evidence>
<dbReference type="EnsemblPlants" id="PNT68238">
    <property type="protein sequence ID" value="PNT68238"/>
    <property type="gene ID" value="BRADI_3g37680v3"/>
</dbReference>
<dbReference type="InterPro" id="IPR019780">
    <property type="entry name" value="Germin_Mn-BS"/>
</dbReference>
<feature type="binding site" evidence="12">
    <location>
        <position position="159"/>
    </location>
    <ligand>
        <name>Mn(2+)</name>
        <dbReference type="ChEBI" id="CHEBI:29035"/>
    </ligand>
</feature>
<dbReference type="PROSITE" id="PS00725">
    <property type="entry name" value="GERMIN"/>
    <property type="match status" value="1"/>
</dbReference>
<feature type="binding site" evidence="12">
    <location>
        <position position="204"/>
    </location>
    <ligand>
        <name>Mn(2+)</name>
        <dbReference type="ChEBI" id="CHEBI:29035"/>
    </ligand>
</feature>
<accession>A0A2K2D1T6</accession>
<evidence type="ECO:0000313" key="16">
    <source>
        <dbReference type="EMBL" id="PNT68238.1"/>
    </source>
</evidence>
<evidence type="ECO:0000259" key="15">
    <source>
        <dbReference type="SMART" id="SM00835"/>
    </source>
</evidence>
<reference evidence="16 17" key="1">
    <citation type="journal article" date="2010" name="Nature">
        <title>Genome sequencing and analysis of the model grass Brachypodium distachyon.</title>
        <authorList>
            <consortium name="International Brachypodium Initiative"/>
        </authorList>
    </citation>
    <scope>NUCLEOTIDE SEQUENCE [LARGE SCALE GENOMIC DNA]</scope>
    <source>
        <strain evidence="16 17">Bd21</strain>
    </source>
</reference>
<comment type="subcellular location">
    <subcellularLocation>
        <location evidence="2 14">Secreted</location>
        <location evidence="2 14">Extracellular space</location>
        <location evidence="2 14">Apoplast</location>
    </subcellularLocation>
</comment>
<evidence type="ECO:0000256" key="14">
    <source>
        <dbReference type="RuleBase" id="RU366015"/>
    </source>
</evidence>
<keyword evidence="5 14" id="KW-0052">Apoplast</keyword>
<dbReference type="Gene3D" id="2.60.120.10">
    <property type="entry name" value="Jelly Rolls"/>
    <property type="match status" value="1"/>
</dbReference>
<keyword evidence="18" id="KW-1185">Reference proteome</keyword>
<evidence type="ECO:0000256" key="11">
    <source>
        <dbReference type="PIRSR" id="PIRSR601929-1"/>
    </source>
</evidence>
<feature type="binding site" evidence="11">
    <location>
        <position position="164"/>
    </location>
    <ligand>
        <name>oxalate</name>
        <dbReference type="ChEBI" id="CHEBI:30623"/>
    </ligand>
</feature>
<evidence type="ECO:0000256" key="6">
    <source>
        <dbReference type="ARBA" id="ARBA00022525"/>
    </source>
</evidence>
<dbReference type="Gramene" id="PNT68238">
    <property type="protein sequence ID" value="PNT68238"/>
    <property type="gene ID" value="BRADI_3g37680v3"/>
</dbReference>
<feature type="binding site" evidence="12">
    <location>
        <position position="164"/>
    </location>
    <ligand>
        <name>Mn(2+)</name>
        <dbReference type="ChEBI" id="CHEBI:29035"/>
    </ligand>
</feature>
<feature type="binding site" evidence="12">
    <location>
        <position position="157"/>
    </location>
    <ligand>
        <name>Mn(2+)</name>
        <dbReference type="ChEBI" id="CHEBI:29035"/>
    </ligand>
</feature>
<dbReference type="CDD" id="cd02241">
    <property type="entry name" value="cupin_OxOx"/>
    <property type="match status" value="1"/>
</dbReference>
<dbReference type="FunCoup" id="A0A2K2D1T6">
    <property type="interactions" value="1742"/>
</dbReference>
<evidence type="ECO:0000256" key="8">
    <source>
        <dbReference type="ARBA" id="ARBA00022729"/>
    </source>
</evidence>
<dbReference type="FunFam" id="2.60.120.10:FF:000047">
    <property type="entry name" value="Auxin-binding protein ABP19a"/>
    <property type="match status" value="1"/>
</dbReference>
<gene>
    <name evidence="16" type="ORF">BRADI_3g37680v3</name>
</gene>
<dbReference type="InterPro" id="IPR011051">
    <property type="entry name" value="RmlC_Cupin_sf"/>
</dbReference>